<name>A0A6J5M6J7_9CAUD</name>
<proteinExistence type="predicted"/>
<gene>
    <name evidence="1" type="ORF">UFOVP395_111</name>
</gene>
<protein>
    <submittedName>
        <fullName evidence="1">Uncharacterized protein</fullName>
    </submittedName>
</protein>
<dbReference type="EMBL" id="LR796380">
    <property type="protein sequence ID" value="CAB4140776.1"/>
    <property type="molecule type" value="Genomic_DNA"/>
</dbReference>
<reference evidence="1" key="1">
    <citation type="submission" date="2020-04" db="EMBL/GenBank/DDBJ databases">
        <authorList>
            <person name="Chiriac C."/>
            <person name="Salcher M."/>
            <person name="Ghai R."/>
            <person name="Kavagutti S V."/>
        </authorList>
    </citation>
    <scope>NUCLEOTIDE SEQUENCE</scope>
</reference>
<accession>A0A6J5M6J7</accession>
<sequence length="64" mass="7326">MTVKLHEVVTRMMDAAKVEKDDKMSNILCRIADRLSQIGTPYAGYFDGPLTPTELKIIRRFIRA</sequence>
<evidence type="ECO:0000313" key="1">
    <source>
        <dbReference type="EMBL" id="CAB4140776.1"/>
    </source>
</evidence>
<organism evidence="1">
    <name type="scientific">uncultured Caudovirales phage</name>
    <dbReference type="NCBI Taxonomy" id="2100421"/>
    <lineage>
        <taxon>Viruses</taxon>
        <taxon>Duplodnaviria</taxon>
        <taxon>Heunggongvirae</taxon>
        <taxon>Uroviricota</taxon>
        <taxon>Caudoviricetes</taxon>
        <taxon>Peduoviridae</taxon>
        <taxon>Maltschvirus</taxon>
        <taxon>Maltschvirus maltsch</taxon>
    </lineage>
</organism>